<name>A0A8K1D6T0_9PASS</name>
<dbReference type="OrthoDB" id="3352408at2759"/>
<comment type="caution">
    <text evidence="3">The sequence shown here is derived from an EMBL/GenBank/DDBJ whole genome shotgun (WGS) entry which is preliminary data.</text>
</comment>
<gene>
    <name evidence="3" type="ORF">HGM15179_021897</name>
</gene>
<accession>A0A8K1D6T0</accession>
<dbReference type="AlphaFoldDB" id="A0A8K1D6T0"/>
<dbReference type="Proteomes" id="UP000796761">
    <property type="component" value="Unassembled WGS sequence"/>
</dbReference>
<keyword evidence="1" id="KW-0460">Magnesium</keyword>
<sequence length="95" mass="10505">MENAHAKTAEECLAFFGVTENVGLSPEQVKRSLEKYGPNGKSIWELVVEQFEDLLVRILLLAACISFVSVPKMAKNGPKMAQKWSKSVTKIGPKL</sequence>
<dbReference type="Pfam" id="PF00690">
    <property type="entry name" value="Cation_ATPase_N"/>
    <property type="match status" value="1"/>
</dbReference>
<dbReference type="Gene3D" id="2.70.150.10">
    <property type="entry name" value="Calcium-transporting ATPase, cytoplasmic transduction domain A"/>
    <property type="match status" value="1"/>
</dbReference>
<reference evidence="3" key="1">
    <citation type="submission" date="2019-04" db="EMBL/GenBank/DDBJ databases">
        <title>Genome assembly of Zosterops borbonicus 15179.</title>
        <authorList>
            <person name="Leroy T."/>
            <person name="Anselmetti Y."/>
            <person name="Tilak M.-K."/>
            <person name="Nabholz B."/>
        </authorList>
    </citation>
    <scope>NUCLEOTIDE SEQUENCE</scope>
    <source>
        <strain evidence="3">HGM_15179</strain>
        <tissue evidence="3">Muscle</tissue>
    </source>
</reference>
<proteinExistence type="predicted"/>
<dbReference type="Gene3D" id="1.20.1110.10">
    <property type="entry name" value="Calcium-transporting ATPase, transmembrane domain"/>
    <property type="match status" value="1"/>
</dbReference>
<dbReference type="EMBL" id="SWJQ01005649">
    <property type="protein sequence ID" value="TRZ05209.1"/>
    <property type="molecule type" value="Genomic_DNA"/>
</dbReference>
<evidence type="ECO:0000313" key="4">
    <source>
        <dbReference type="Proteomes" id="UP000796761"/>
    </source>
</evidence>
<evidence type="ECO:0000259" key="2">
    <source>
        <dbReference type="SMART" id="SM00831"/>
    </source>
</evidence>
<protein>
    <recommendedName>
        <fullName evidence="2">Cation-transporting P-type ATPase N-terminal domain-containing protein</fullName>
    </recommendedName>
</protein>
<dbReference type="SMART" id="SM00831">
    <property type="entry name" value="Cation_ATPase_N"/>
    <property type="match status" value="1"/>
</dbReference>
<evidence type="ECO:0000256" key="1">
    <source>
        <dbReference type="ARBA" id="ARBA00022842"/>
    </source>
</evidence>
<evidence type="ECO:0000313" key="3">
    <source>
        <dbReference type="EMBL" id="TRZ05209.1"/>
    </source>
</evidence>
<dbReference type="InterPro" id="IPR004014">
    <property type="entry name" value="ATPase_P-typ_cation-transptr_N"/>
</dbReference>
<organism evidence="3 4">
    <name type="scientific">Zosterops borbonicus</name>
    <dbReference type="NCBI Taxonomy" id="364589"/>
    <lineage>
        <taxon>Eukaryota</taxon>
        <taxon>Metazoa</taxon>
        <taxon>Chordata</taxon>
        <taxon>Craniata</taxon>
        <taxon>Vertebrata</taxon>
        <taxon>Euteleostomi</taxon>
        <taxon>Archelosauria</taxon>
        <taxon>Archosauria</taxon>
        <taxon>Dinosauria</taxon>
        <taxon>Saurischia</taxon>
        <taxon>Theropoda</taxon>
        <taxon>Coelurosauria</taxon>
        <taxon>Aves</taxon>
        <taxon>Neognathae</taxon>
        <taxon>Neoaves</taxon>
        <taxon>Telluraves</taxon>
        <taxon>Australaves</taxon>
        <taxon>Passeriformes</taxon>
        <taxon>Sylvioidea</taxon>
        <taxon>Zosteropidae</taxon>
        <taxon>Zosterops</taxon>
    </lineage>
</organism>
<dbReference type="SUPFAM" id="SSF81665">
    <property type="entry name" value="Calcium ATPase, transmembrane domain M"/>
    <property type="match status" value="1"/>
</dbReference>
<feature type="domain" description="Cation-transporting P-type ATPase N-terminal" evidence="2">
    <location>
        <begin position="3"/>
        <end position="71"/>
    </location>
</feature>
<dbReference type="InterPro" id="IPR023298">
    <property type="entry name" value="ATPase_P-typ_TM_dom_sf"/>
</dbReference>
<keyword evidence="4" id="KW-1185">Reference proteome</keyword>